<dbReference type="OrthoDB" id="9810734at2"/>
<dbReference type="Gene3D" id="3.40.50.720">
    <property type="entry name" value="NAD(P)-binding Rossmann-like Domain"/>
    <property type="match status" value="1"/>
</dbReference>
<dbReference type="InterPro" id="IPR036291">
    <property type="entry name" value="NAD(P)-bd_dom_sf"/>
</dbReference>
<dbReference type="NCBIfam" id="NF004825">
    <property type="entry name" value="PRK06181.1"/>
    <property type="match status" value="1"/>
</dbReference>
<evidence type="ECO:0000313" key="6">
    <source>
        <dbReference type="Proteomes" id="UP000032414"/>
    </source>
</evidence>
<reference evidence="6" key="2">
    <citation type="submission" date="2014-09" db="EMBL/GenBank/DDBJ databases">
        <authorList>
            <person name="Gomez-Valero L."/>
        </authorList>
    </citation>
    <scope>NUCLEOTIDE SEQUENCE [LARGE SCALE GENOMIC DNA]</scope>
    <source>
        <strain evidence="6">ATCC33218</strain>
    </source>
</reference>
<evidence type="ECO:0000313" key="7">
    <source>
        <dbReference type="Proteomes" id="UP000182998"/>
    </source>
</evidence>
<dbReference type="STRING" id="451.B6N58_09225"/>
<dbReference type="PATRIC" id="fig|451.8.peg.1732"/>
<dbReference type="PANTHER" id="PTHR44196:SF1">
    <property type="entry name" value="DEHYDROGENASE_REDUCTASE SDR FAMILY MEMBER 7B"/>
    <property type="match status" value="1"/>
</dbReference>
<keyword evidence="2 4" id="KW-0560">Oxidoreductase</keyword>
<dbReference type="KEGG" id="tmc:LMI_1260"/>
<gene>
    <name evidence="4" type="ORF">LMI_1260</name>
    <name evidence="5" type="ORF">SAMN02982997_00152</name>
</gene>
<dbReference type="PROSITE" id="PS00061">
    <property type="entry name" value="ADH_SHORT"/>
    <property type="match status" value="1"/>
</dbReference>
<dbReference type="EMBL" id="LN614830">
    <property type="protein sequence ID" value="CEG60570.1"/>
    <property type="molecule type" value="Genomic_DNA"/>
</dbReference>
<dbReference type="GO" id="GO:0004303">
    <property type="term" value="F:estradiol 17-beta-dehydrogenase [NAD(P)+] activity"/>
    <property type="evidence" value="ECO:0007669"/>
    <property type="project" value="UniProtKB-EC"/>
</dbReference>
<dbReference type="SUPFAM" id="SSF51735">
    <property type="entry name" value="NAD(P)-binding Rossmann-fold domains"/>
    <property type="match status" value="1"/>
</dbReference>
<comment type="similarity">
    <text evidence="1 3">Belongs to the short-chain dehydrogenases/reductases (SDR) family.</text>
</comment>
<dbReference type="Proteomes" id="UP000032414">
    <property type="component" value="Chromosome I"/>
</dbReference>
<dbReference type="PRINTS" id="PR00081">
    <property type="entry name" value="GDHRDH"/>
</dbReference>
<dbReference type="RefSeq" id="WP_045098964.1">
    <property type="nucleotide sequence ID" value="NZ_CP020614.1"/>
</dbReference>
<name>A0A098GF26_LEGMI</name>
<dbReference type="PRINTS" id="PR00080">
    <property type="entry name" value="SDRFAMILY"/>
</dbReference>
<reference evidence="4" key="1">
    <citation type="submission" date="2014-09" db="EMBL/GenBank/DDBJ databases">
        <authorList>
            <person name="GOMEZ-VALERO Laura"/>
        </authorList>
    </citation>
    <scope>NUCLEOTIDE SEQUENCE</scope>
    <source>
        <strain evidence="4">ATCC33218</strain>
    </source>
</reference>
<dbReference type="PANTHER" id="PTHR44196">
    <property type="entry name" value="DEHYDROGENASE/REDUCTASE SDR FAMILY MEMBER 7B"/>
    <property type="match status" value="1"/>
</dbReference>
<organism evidence="4 6">
    <name type="scientific">Legionella micdadei</name>
    <name type="common">Tatlockia micdadei</name>
    <dbReference type="NCBI Taxonomy" id="451"/>
    <lineage>
        <taxon>Bacteria</taxon>
        <taxon>Pseudomonadati</taxon>
        <taxon>Pseudomonadota</taxon>
        <taxon>Gammaproteobacteria</taxon>
        <taxon>Legionellales</taxon>
        <taxon>Legionellaceae</taxon>
        <taxon>Legionella</taxon>
    </lineage>
</organism>
<dbReference type="InterPro" id="IPR020904">
    <property type="entry name" value="Sc_DH/Rdtase_CS"/>
</dbReference>
<sequence length="264" mass="29318">MKSLKDKTVWITGASSGIGEALAYEMARAGAKVILSARNEEELHRVRKNCASWEKHIVIPLDLEKYHQLKNKAEEVWEQHGPIDVLINNGGVSQRYLAADAEVETDEKILNVNFFGAIALTHPILKKMLERNSGHLVVISSMLGLYGIQARSAYSASKHALKGYFESLRNELVKTGVRVTIVYPGYIKTQISKHALIANGTAYGKADKAHMTAIPPEHCAQRIRGAIEEDKPELIIAGTKEKLGLLVSRFLPSLFRRLTPKIEV</sequence>
<evidence type="ECO:0000256" key="3">
    <source>
        <dbReference type="RuleBase" id="RU000363"/>
    </source>
</evidence>
<keyword evidence="7" id="KW-1185">Reference proteome</keyword>
<dbReference type="InterPro" id="IPR002347">
    <property type="entry name" value="SDR_fam"/>
</dbReference>
<protein>
    <submittedName>
        <fullName evidence="4">Estradiol 17-beta-dehydrogenase</fullName>
        <ecNumber evidence="4">1.1.1.62</ecNumber>
    </submittedName>
    <submittedName>
        <fullName evidence="5">Short-chain dehydrogenase</fullName>
    </submittedName>
</protein>
<dbReference type="EC" id="1.1.1.62" evidence="4"/>
<evidence type="ECO:0000313" key="4">
    <source>
        <dbReference type="EMBL" id="CEG60570.1"/>
    </source>
</evidence>
<accession>A0A098GF26</accession>
<evidence type="ECO:0000256" key="2">
    <source>
        <dbReference type="ARBA" id="ARBA00023002"/>
    </source>
</evidence>
<dbReference type="Pfam" id="PF00106">
    <property type="entry name" value="adh_short"/>
    <property type="match status" value="1"/>
</dbReference>
<proteinExistence type="inferred from homology"/>
<dbReference type="HOGENOM" id="CLU_010194_2_1_6"/>
<dbReference type="Proteomes" id="UP000182998">
    <property type="component" value="Unassembled WGS sequence"/>
</dbReference>
<dbReference type="AlphaFoldDB" id="A0A098GF26"/>
<reference evidence="5 7" key="3">
    <citation type="submission" date="2016-10" db="EMBL/GenBank/DDBJ databases">
        <authorList>
            <person name="Varghese N."/>
            <person name="Submissions S."/>
        </authorList>
    </citation>
    <scope>NUCLEOTIDE SEQUENCE [LARGE SCALE GENOMIC DNA]</scope>
    <source>
        <strain evidence="5 7">ATCC 33218</strain>
    </source>
</reference>
<dbReference type="EMBL" id="FMVN01000001">
    <property type="protein sequence ID" value="SCX81976.1"/>
    <property type="molecule type" value="Genomic_DNA"/>
</dbReference>
<dbReference type="GO" id="GO:0016020">
    <property type="term" value="C:membrane"/>
    <property type="evidence" value="ECO:0007669"/>
    <property type="project" value="TreeGrafter"/>
</dbReference>
<evidence type="ECO:0000313" key="5">
    <source>
        <dbReference type="EMBL" id="SCX81976.1"/>
    </source>
</evidence>
<evidence type="ECO:0000256" key="1">
    <source>
        <dbReference type="ARBA" id="ARBA00006484"/>
    </source>
</evidence>